<comment type="caution">
    <text evidence="7">The sequence shown here is derived from an EMBL/GenBank/DDBJ whole genome shotgun (WGS) entry which is preliminary data.</text>
</comment>
<feature type="transmembrane region" description="Helical" evidence="6">
    <location>
        <begin position="20"/>
        <end position="40"/>
    </location>
</feature>
<organism evidence="7 8">
    <name type="scientific">Dreissena polymorpha</name>
    <name type="common">Zebra mussel</name>
    <name type="synonym">Mytilus polymorpha</name>
    <dbReference type="NCBI Taxonomy" id="45954"/>
    <lineage>
        <taxon>Eukaryota</taxon>
        <taxon>Metazoa</taxon>
        <taxon>Spiralia</taxon>
        <taxon>Lophotrochozoa</taxon>
        <taxon>Mollusca</taxon>
        <taxon>Bivalvia</taxon>
        <taxon>Autobranchia</taxon>
        <taxon>Heteroconchia</taxon>
        <taxon>Euheterodonta</taxon>
        <taxon>Imparidentia</taxon>
        <taxon>Neoheterodontei</taxon>
        <taxon>Myida</taxon>
        <taxon>Dreissenoidea</taxon>
        <taxon>Dreissenidae</taxon>
        <taxon>Dreissena</taxon>
    </lineage>
</organism>
<reference evidence="7" key="1">
    <citation type="journal article" date="2019" name="bioRxiv">
        <title>The Genome of the Zebra Mussel, Dreissena polymorpha: A Resource for Invasive Species Research.</title>
        <authorList>
            <person name="McCartney M.A."/>
            <person name="Auch B."/>
            <person name="Kono T."/>
            <person name="Mallez S."/>
            <person name="Zhang Y."/>
            <person name="Obille A."/>
            <person name="Becker A."/>
            <person name="Abrahante J.E."/>
            <person name="Garbe J."/>
            <person name="Badalamenti J.P."/>
            <person name="Herman A."/>
            <person name="Mangelson H."/>
            <person name="Liachko I."/>
            <person name="Sullivan S."/>
            <person name="Sone E.D."/>
            <person name="Koren S."/>
            <person name="Silverstein K.A.T."/>
            <person name="Beckman K.B."/>
            <person name="Gohl D.M."/>
        </authorList>
    </citation>
    <scope>NUCLEOTIDE SEQUENCE</scope>
    <source>
        <strain evidence="7">Duluth1</strain>
        <tissue evidence="7">Whole animal</tissue>
    </source>
</reference>
<keyword evidence="8" id="KW-1185">Reference proteome</keyword>
<evidence type="ECO:0000256" key="3">
    <source>
        <dbReference type="ARBA" id="ARBA00022989"/>
    </source>
</evidence>
<feature type="transmembrane region" description="Helical" evidence="6">
    <location>
        <begin position="111"/>
        <end position="138"/>
    </location>
</feature>
<evidence type="ECO:0000256" key="1">
    <source>
        <dbReference type="ARBA" id="ARBA00004141"/>
    </source>
</evidence>
<protein>
    <submittedName>
        <fullName evidence="7">Uncharacterized protein</fullName>
    </submittedName>
</protein>
<dbReference type="InterPro" id="IPR029673">
    <property type="entry name" value="TMEM179"/>
</dbReference>
<sequence length="253" mass="29423">MDMMKVPTIPWRTIQITVNALTIVTGFCTFMPMAFTSHYFQSHCVLFAKVRISMMNSTSLVVDMTQTVWGQISDCRFPTYTPLVTSIHAFIWCWFFLLLREQLKKDQHELPLLMLSFLIHIVFFILMFIVACFLSAGVNTWCGNLVMEVTLNTDFHMFQCEDSQGLLWLNLFLELHPIYTFLLTAKISCWLQAFTLLCQTLACGYKLYKWLVDIQEEHFYIDRCGQAESFVTDSEISSCGSYNPLEKVLDIDR</sequence>
<evidence type="ECO:0000256" key="5">
    <source>
        <dbReference type="ARBA" id="ARBA00093776"/>
    </source>
</evidence>
<comment type="similarity">
    <text evidence="5">Belongs to the TMEM179 family.</text>
</comment>
<evidence type="ECO:0000313" key="8">
    <source>
        <dbReference type="Proteomes" id="UP000828390"/>
    </source>
</evidence>
<dbReference type="OrthoDB" id="6423876at2759"/>
<reference evidence="7" key="2">
    <citation type="submission" date="2020-11" db="EMBL/GenBank/DDBJ databases">
        <authorList>
            <person name="McCartney M.A."/>
            <person name="Auch B."/>
            <person name="Kono T."/>
            <person name="Mallez S."/>
            <person name="Becker A."/>
            <person name="Gohl D.M."/>
            <person name="Silverstein K.A.T."/>
            <person name="Koren S."/>
            <person name="Bechman K.B."/>
            <person name="Herman A."/>
            <person name="Abrahante J.E."/>
            <person name="Garbe J."/>
        </authorList>
    </citation>
    <scope>NUCLEOTIDE SEQUENCE</scope>
    <source>
        <strain evidence="7">Duluth1</strain>
        <tissue evidence="7">Whole animal</tissue>
    </source>
</reference>
<name>A0A9D4QMS4_DREPO</name>
<proteinExistence type="inferred from homology"/>
<evidence type="ECO:0000256" key="2">
    <source>
        <dbReference type="ARBA" id="ARBA00022692"/>
    </source>
</evidence>
<dbReference type="Proteomes" id="UP000828390">
    <property type="component" value="Unassembled WGS sequence"/>
</dbReference>
<evidence type="ECO:0000313" key="7">
    <source>
        <dbReference type="EMBL" id="KAH3835907.1"/>
    </source>
</evidence>
<dbReference type="AlphaFoldDB" id="A0A9D4QMS4"/>
<keyword evidence="3 6" id="KW-1133">Transmembrane helix</keyword>
<keyword evidence="4 6" id="KW-0472">Membrane</keyword>
<dbReference type="PANTHER" id="PTHR31872:SF4">
    <property type="entry name" value="TRANSMEMBRANE PROTEIN 179"/>
    <property type="match status" value="1"/>
</dbReference>
<dbReference type="InterPro" id="IPR059010">
    <property type="entry name" value="TMEM179-179B"/>
</dbReference>
<dbReference type="Pfam" id="PF26158">
    <property type="entry name" value="Claudin_TMEM179-179B"/>
    <property type="match status" value="1"/>
</dbReference>
<feature type="transmembrane region" description="Helical" evidence="6">
    <location>
        <begin position="178"/>
        <end position="198"/>
    </location>
</feature>
<evidence type="ECO:0000256" key="4">
    <source>
        <dbReference type="ARBA" id="ARBA00023136"/>
    </source>
</evidence>
<accession>A0A9D4QMS4</accession>
<keyword evidence="2 6" id="KW-0812">Transmembrane</keyword>
<evidence type="ECO:0000256" key="6">
    <source>
        <dbReference type="SAM" id="Phobius"/>
    </source>
</evidence>
<gene>
    <name evidence="7" type="ORF">DPMN_109275</name>
</gene>
<dbReference type="EMBL" id="JAIWYP010000004">
    <property type="protein sequence ID" value="KAH3835907.1"/>
    <property type="molecule type" value="Genomic_DNA"/>
</dbReference>
<comment type="subcellular location">
    <subcellularLocation>
        <location evidence="1">Membrane</location>
        <topology evidence="1">Multi-pass membrane protein</topology>
    </subcellularLocation>
</comment>
<feature type="transmembrane region" description="Helical" evidence="6">
    <location>
        <begin position="79"/>
        <end position="99"/>
    </location>
</feature>
<dbReference type="PANTHER" id="PTHR31872">
    <property type="entry name" value="TRANSMEMBRANE PROTEIN 179"/>
    <property type="match status" value="1"/>
</dbReference>